<dbReference type="Proteomes" id="UP000494363">
    <property type="component" value="Unassembled WGS sequence"/>
</dbReference>
<dbReference type="RefSeq" id="WP_175233357.1">
    <property type="nucleotide sequence ID" value="NZ_CADIKH010000208.1"/>
</dbReference>
<proteinExistence type="predicted"/>
<gene>
    <name evidence="1" type="ORF">LMG29542_08322</name>
</gene>
<accession>A0A6J5F7X4</accession>
<evidence type="ECO:0008006" key="3">
    <source>
        <dbReference type="Google" id="ProtNLM"/>
    </source>
</evidence>
<dbReference type="SUPFAM" id="SSF52540">
    <property type="entry name" value="P-loop containing nucleoside triphosphate hydrolases"/>
    <property type="match status" value="1"/>
</dbReference>
<name>A0A6J5F7X4_9BURK</name>
<organism evidence="1 2">
    <name type="scientific">Paraburkholderia humisilvae</name>
    <dbReference type="NCBI Taxonomy" id="627669"/>
    <lineage>
        <taxon>Bacteria</taxon>
        <taxon>Pseudomonadati</taxon>
        <taxon>Pseudomonadota</taxon>
        <taxon>Betaproteobacteria</taxon>
        <taxon>Burkholderiales</taxon>
        <taxon>Burkholderiaceae</taxon>
        <taxon>Paraburkholderia</taxon>
    </lineage>
</organism>
<dbReference type="InterPro" id="IPR027417">
    <property type="entry name" value="P-loop_NTPase"/>
</dbReference>
<dbReference type="Gene3D" id="3.40.50.300">
    <property type="entry name" value="P-loop containing nucleotide triphosphate hydrolases"/>
    <property type="match status" value="1"/>
</dbReference>
<keyword evidence="2" id="KW-1185">Reference proteome</keyword>
<evidence type="ECO:0000313" key="2">
    <source>
        <dbReference type="Proteomes" id="UP000494363"/>
    </source>
</evidence>
<evidence type="ECO:0000313" key="1">
    <source>
        <dbReference type="EMBL" id="CAB3774940.1"/>
    </source>
</evidence>
<protein>
    <recommendedName>
        <fullName evidence="3">Rad50/SbcC-type AAA domain-containing protein</fullName>
    </recommendedName>
</protein>
<reference evidence="1 2" key="1">
    <citation type="submission" date="2020-04" db="EMBL/GenBank/DDBJ databases">
        <authorList>
            <person name="De Canck E."/>
        </authorList>
    </citation>
    <scope>NUCLEOTIDE SEQUENCE [LARGE SCALE GENOMIC DNA]</scope>
    <source>
        <strain evidence="1 2">LMG 29542</strain>
    </source>
</reference>
<dbReference type="EMBL" id="CADIKH010000208">
    <property type="protein sequence ID" value="CAB3774940.1"/>
    <property type="molecule type" value="Genomic_DNA"/>
</dbReference>
<dbReference type="AlphaFoldDB" id="A0A6J5F7X4"/>
<sequence length="58" mass="6191">MRPLKLTLEGFYGVRDGMKRGGVTLDLESLPGSLIALTGPNGACKSTIMDNLVRREAA</sequence>